<dbReference type="GO" id="GO:0005737">
    <property type="term" value="C:cytoplasm"/>
    <property type="evidence" value="ECO:0007669"/>
    <property type="project" value="UniProtKB-SubCell"/>
</dbReference>
<evidence type="ECO:0000313" key="8">
    <source>
        <dbReference type="Proteomes" id="UP000070226"/>
    </source>
</evidence>
<dbReference type="InterPro" id="IPR016064">
    <property type="entry name" value="NAD/diacylglycerol_kinase_sf"/>
</dbReference>
<dbReference type="InterPro" id="IPR017437">
    <property type="entry name" value="ATP-NAD_kinase_PpnK-typ_C"/>
</dbReference>
<dbReference type="AlphaFoldDB" id="A0A133S6K8"/>
<dbReference type="PATRIC" id="fig|39777.7.peg.321"/>
<dbReference type="InterPro" id="IPR002504">
    <property type="entry name" value="NADK"/>
</dbReference>
<feature type="binding site" evidence="6">
    <location>
        <begin position="189"/>
        <end position="194"/>
    </location>
    <ligand>
        <name>NAD(+)</name>
        <dbReference type="ChEBI" id="CHEBI:57540"/>
    </ligand>
</feature>
<dbReference type="EMBL" id="LRQT01000006">
    <property type="protein sequence ID" value="KXA65329.1"/>
    <property type="molecule type" value="Genomic_DNA"/>
</dbReference>
<dbReference type="Pfam" id="PF20143">
    <property type="entry name" value="NAD_kinase_C"/>
    <property type="match status" value="1"/>
</dbReference>
<dbReference type="Gene3D" id="3.40.50.10330">
    <property type="entry name" value="Probable inorganic polyphosphate/atp-NAD kinase, domain 1"/>
    <property type="match status" value="1"/>
</dbReference>
<evidence type="ECO:0000256" key="4">
    <source>
        <dbReference type="ARBA" id="ARBA00023027"/>
    </source>
</evidence>
<dbReference type="EC" id="2.7.1.23" evidence="6"/>
<reference evidence="7 8" key="1">
    <citation type="submission" date="2016-01" db="EMBL/GenBank/DDBJ databases">
        <authorList>
            <person name="Oliw E.H."/>
        </authorList>
    </citation>
    <scope>NUCLEOTIDE SEQUENCE [LARGE SCALE GENOMIC DNA]</scope>
    <source>
        <strain evidence="7 8">CMW7756B</strain>
    </source>
</reference>
<dbReference type="GO" id="GO:0051287">
    <property type="term" value="F:NAD binding"/>
    <property type="evidence" value="ECO:0007669"/>
    <property type="project" value="UniProtKB-ARBA"/>
</dbReference>
<comment type="caution">
    <text evidence="7">The sequence shown here is derived from an EMBL/GenBank/DDBJ whole genome shotgun (WGS) entry which is preliminary data.</text>
</comment>
<dbReference type="GO" id="GO:0046872">
    <property type="term" value="F:metal ion binding"/>
    <property type="evidence" value="ECO:0007669"/>
    <property type="project" value="UniProtKB-UniRule"/>
</dbReference>
<keyword evidence="6" id="KW-0963">Cytoplasm</keyword>
<dbReference type="GO" id="GO:0003951">
    <property type="term" value="F:NAD+ kinase activity"/>
    <property type="evidence" value="ECO:0007669"/>
    <property type="project" value="UniProtKB-UniRule"/>
</dbReference>
<evidence type="ECO:0000256" key="6">
    <source>
        <dbReference type="HAMAP-Rule" id="MF_00361"/>
    </source>
</evidence>
<dbReference type="GO" id="GO:0019674">
    <property type="term" value="P:NAD+ metabolic process"/>
    <property type="evidence" value="ECO:0007669"/>
    <property type="project" value="InterPro"/>
</dbReference>
<keyword evidence="4 6" id="KW-0520">NAD</keyword>
<feature type="binding site" evidence="6">
    <location>
        <begin position="148"/>
        <end position="149"/>
    </location>
    <ligand>
        <name>NAD(+)</name>
        <dbReference type="ChEBI" id="CHEBI:57540"/>
    </ligand>
</feature>
<feature type="binding site" evidence="6">
    <location>
        <position position="78"/>
    </location>
    <ligand>
        <name>NAD(+)</name>
        <dbReference type="ChEBI" id="CHEBI:57540"/>
    </ligand>
</feature>
<feature type="binding site" evidence="6">
    <location>
        <position position="159"/>
    </location>
    <ligand>
        <name>NAD(+)</name>
        <dbReference type="ChEBI" id="CHEBI:57540"/>
    </ligand>
</feature>
<sequence>MRIGFFPNMGKSTIMAVLKMAAHICREEQIEVYLPDDLDRPDTYKVLQIPKENVLPRPEIFKHIDVAFSFGGDGTIIHLARQIFSYNIPVCGINLGELGFLNQIEVHQLQSHIKRIAQGDYTIEKRGHLHAYIDKEDGTREDLVPIINEVVITRSEPAKMARINLAVNGQHTQMYPSDGLIISSATGSTGYNLSAGGPIMKPDNRSIIITPVAPHLIQGISMVLEEHDTIQITMPDREPQLHICIDGTFDYSFTNKEALHISSNPVYCLFVRFKDQCFFGTLFKKLASRRDELL</sequence>
<dbReference type="STRING" id="39777.B7L28_04485"/>
<dbReference type="SUPFAM" id="SSF111331">
    <property type="entry name" value="NAD kinase/diacylglycerol kinase-like"/>
    <property type="match status" value="1"/>
</dbReference>
<dbReference type="RefSeq" id="WP_060807151.1">
    <property type="nucleotide sequence ID" value="NZ_KQ958054.1"/>
</dbReference>
<keyword evidence="3 6" id="KW-0521">NADP</keyword>
<feature type="binding site" evidence="6">
    <location>
        <begin position="73"/>
        <end position="74"/>
    </location>
    <ligand>
        <name>NAD(+)</name>
        <dbReference type="ChEBI" id="CHEBI:57540"/>
    </ligand>
</feature>
<dbReference type="Pfam" id="PF01513">
    <property type="entry name" value="NAD_kinase"/>
    <property type="match status" value="1"/>
</dbReference>
<feature type="binding site" evidence="6">
    <location>
        <position position="213"/>
    </location>
    <ligand>
        <name>NAD(+)</name>
        <dbReference type="ChEBI" id="CHEBI:57540"/>
    </ligand>
</feature>
<dbReference type="GO" id="GO:0006741">
    <property type="term" value="P:NADP+ biosynthetic process"/>
    <property type="evidence" value="ECO:0007669"/>
    <property type="project" value="UniProtKB-UniRule"/>
</dbReference>
<dbReference type="Proteomes" id="UP000070226">
    <property type="component" value="Unassembled WGS sequence"/>
</dbReference>
<comment type="function">
    <text evidence="6">Involved in the regulation of the intracellular balance of NAD and NADP, and is a key enzyme in the biosynthesis of NADP. Catalyzes specifically the phosphorylation on 2'-hydroxyl of the adenosine moiety of NAD to yield NADP.</text>
</comment>
<proteinExistence type="inferred from homology"/>
<comment type="catalytic activity">
    <reaction evidence="5 6">
        <text>NAD(+) + ATP = ADP + NADP(+) + H(+)</text>
        <dbReference type="Rhea" id="RHEA:18629"/>
        <dbReference type="ChEBI" id="CHEBI:15378"/>
        <dbReference type="ChEBI" id="CHEBI:30616"/>
        <dbReference type="ChEBI" id="CHEBI:57540"/>
        <dbReference type="ChEBI" id="CHEBI:58349"/>
        <dbReference type="ChEBI" id="CHEBI:456216"/>
        <dbReference type="EC" id="2.7.1.23"/>
    </reaction>
</comment>
<gene>
    <name evidence="6" type="primary">nadK</name>
    <name evidence="7" type="ORF">HMPREF3233_00330</name>
</gene>
<dbReference type="Gene3D" id="2.60.200.30">
    <property type="entry name" value="Probable inorganic polyphosphate/atp-NAD kinase, domain 2"/>
    <property type="match status" value="1"/>
</dbReference>
<comment type="subcellular location">
    <subcellularLocation>
        <location evidence="6">Cytoplasm</location>
    </subcellularLocation>
</comment>
<name>A0A133S6K8_9FIRM</name>
<protein>
    <recommendedName>
        <fullName evidence="6">NAD kinase</fullName>
        <ecNumber evidence="6">2.7.1.23</ecNumber>
    </recommendedName>
    <alternativeName>
        <fullName evidence="6">ATP-dependent NAD kinase</fullName>
    </alternativeName>
</protein>
<dbReference type="PANTHER" id="PTHR20275">
    <property type="entry name" value="NAD KINASE"/>
    <property type="match status" value="1"/>
</dbReference>
<evidence type="ECO:0000256" key="5">
    <source>
        <dbReference type="ARBA" id="ARBA00047925"/>
    </source>
</evidence>
<dbReference type="PANTHER" id="PTHR20275:SF0">
    <property type="entry name" value="NAD KINASE"/>
    <property type="match status" value="1"/>
</dbReference>
<organism evidence="7">
    <name type="scientific">Veillonella atypica</name>
    <dbReference type="NCBI Taxonomy" id="39777"/>
    <lineage>
        <taxon>Bacteria</taxon>
        <taxon>Bacillati</taxon>
        <taxon>Bacillota</taxon>
        <taxon>Negativicutes</taxon>
        <taxon>Veillonellales</taxon>
        <taxon>Veillonellaceae</taxon>
        <taxon>Veillonella</taxon>
    </lineage>
</organism>
<accession>A0A133S6K8</accession>
<comment type="cofactor">
    <cofactor evidence="6">
        <name>a divalent metal cation</name>
        <dbReference type="ChEBI" id="CHEBI:60240"/>
    </cofactor>
</comment>
<dbReference type="HAMAP" id="MF_00361">
    <property type="entry name" value="NAD_kinase"/>
    <property type="match status" value="1"/>
</dbReference>
<feature type="binding site" evidence="6">
    <location>
        <position position="178"/>
    </location>
    <ligand>
        <name>NAD(+)</name>
        <dbReference type="ChEBI" id="CHEBI:57540"/>
    </ligand>
</feature>
<dbReference type="InterPro" id="IPR017438">
    <property type="entry name" value="ATP-NAD_kinase_N"/>
</dbReference>
<comment type="caution">
    <text evidence="6">Lacks conserved residue(s) required for the propagation of feature annotation.</text>
</comment>
<keyword evidence="6" id="KW-0067">ATP-binding</keyword>
<comment type="similarity">
    <text evidence="6">Belongs to the NAD kinase family.</text>
</comment>
<evidence type="ECO:0000256" key="2">
    <source>
        <dbReference type="ARBA" id="ARBA00022777"/>
    </source>
</evidence>
<feature type="active site" description="Proton acceptor" evidence="6">
    <location>
        <position position="73"/>
    </location>
</feature>
<dbReference type="GO" id="GO:0005524">
    <property type="term" value="F:ATP binding"/>
    <property type="evidence" value="ECO:0007669"/>
    <property type="project" value="UniProtKB-KW"/>
</dbReference>
<keyword evidence="2 6" id="KW-0418">Kinase</keyword>
<keyword evidence="6" id="KW-0547">Nucleotide-binding</keyword>
<evidence type="ECO:0000313" key="7">
    <source>
        <dbReference type="EMBL" id="KXA65329.1"/>
    </source>
</evidence>
<keyword evidence="1 6" id="KW-0808">Transferase</keyword>
<evidence type="ECO:0000256" key="3">
    <source>
        <dbReference type="ARBA" id="ARBA00022857"/>
    </source>
</evidence>
<evidence type="ECO:0000256" key="1">
    <source>
        <dbReference type="ARBA" id="ARBA00022679"/>
    </source>
</evidence>